<keyword evidence="1" id="KW-0472">Membrane</keyword>
<dbReference type="Pfam" id="PF04854">
    <property type="entry name" value="DUF624"/>
    <property type="match status" value="1"/>
</dbReference>
<dbReference type="InterPro" id="IPR006938">
    <property type="entry name" value="DUF624"/>
</dbReference>
<proteinExistence type="predicted"/>
<feature type="transmembrane region" description="Helical" evidence="1">
    <location>
        <begin position="85"/>
        <end position="104"/>
    </location>
</feature>
<feature type="transmembrane region" description="Helical" evidence="1">
    <location>
        <begin position="158"/>
        <end position="179"/>
    </location>
</feature>
<evidence type="ECO:0000313" key="2">
    <source>
        <dbReference type="EMBL" id="TXC90608.1"/>
    </source>
</evidence>
<protein>
    <submittedName>
        <fullName evidence="2">DUF624 domain-containing protein</fullName>
    </submittedName>
</protein>
<comment type="caution">
    <text evidence="2">The sequence shown here is derived from an EMBL/GenBank/DDBJ whole genome shotgun (WGS) entry which is preliminary data.</text>
</comment>
<feature type="transmembrane region" description="Helical" evidence="1">
    <location>
        <begin position="30"/>
        <end position="56"/>
    </location>
</feature>
<reference evidence="2 3" key="1">
    <citation type="journal article" date="2005" name="Int. J. Syst. Evol. Microbiol.">
        <title>Bacillus litoralis sp. nov., isolated from a tidal flat of the Yellow Sea in Korea.</title>
        <authorList>
            <person name="Yoon J.H."/>
            <person name="Oh T.K."/>
        </authorList>
    </citation>
    <scope>NUCLEOTIDE SEQUENCE [LARGE SCALE GENOMIC DNA]</scope>
    <source>
        <strain evidence="2 3">SW-211</strain>
    </source>
</reference>
<accession>A0A5C6VZW4</accession>
<keyword evidence="3" id="KW-1185">Reference proteome</keyword>
<feature type="transmembrane region" description="Helical" evidence="1">
    <location>
        <begin position="110"/>
        <end position="137"/>
    </location>
</feature>
<evidence type="ECO:0000256" key="1">
    <source>
        <dbReference type="SAM" id="Phobius"/>
    </source>
</evidence>
<organism evidence="2 3">
    <name type="scientific">Metabacillus litoralis</name>
    <dbReference type="NCBI Taxonomy" id="152268"/>
    <lineage>
        <taxon>Bacteria</taxon>
        <taxon>Bacillati</taxon>
        <taxon>Bacillota</taxon>
        <taxon>Bacilli</taxon>
        <taxon>Bacillales</taxon>
        <taxon>Bacillaceae</taxon>
        <taxon>Metabacillus</taxon>
    </lineage>
</organism>
<dbReference type="AlphaFoldDB" id="A0A5C6VZW4"/>
<keyword evidence="1" id="KW-1133">Transmembrane helix</keyword>
<dbReference type="Proteomes" id="UP000321363">
    <property type="component" value="Unassembled WGS sequence"/>
</dbReference>
<keyword evidence="1" id="KW-0812">Transmembrane</keyword>
<feature type="transmembrane region" description="Helical" evidence="1">
    <location>
        <begin position="185"/>
        <end position="203"/>
    </location>
</feature>
<dbReference type="EMBL" id="VOQF01000006">
    <property type="protein sequence ID" value="TXC90608.1"/>
    <property type="molecule type" value="Genomic_DNA"/>
</dbReference>
<sequence length="212" mass="24022">MEGNILESAGWTSGVLRICDWISKFAYINLLWIFFTLIGFIIFGIAPSTVALFSIVRKWIMGEHNISIFSSFWNVYKSEFKKANILWGTLLCIIGFMYIDLVLINSMQGILHYIFLTCFVIMTFIFSIVLIYIFPVYVHLEGSILQYYKSAILLGTSFPFRTFTMILAVVTGILIGLIFPGVALLFFGSGVAFVLMYLSYSIFASMNLSTNS</sequence>
<name>A0A5C6VZW4_9BACI</name>
<evidence type="ECO:0000313" key="3">
    <source>
        <dbReference type="Proteomes" id="UP000321363"/>
    </source>
</evidence>
<gene>
    <name evidence="2" type="ORF">FS935_11895</name>
</gene>